<proteinExistence type="predicted"/>
<protein>
    <recommendedName>
        <fullName evidence="6">Ankyrin repeat domain-containing protein</fullName>
    </recommendedName>
</protein>
<dbReference type="PROSITE" id="PS50297">
    <property type="entry name" value="ANK_REP_REGION"/>
    <property type="match status" value="1"/>
</dbReference>
<dbReference type="PANTHER" id="PTHR24201:SF2">
    <property type="entry name" value="ANKYRIN REPEAT DOMAIN-CONTAINING PROTEIN 42"/>
    <property type="match status" value="1"/>
</dbReference>
<feature type="repeat" description="ANK" evidence="3">
    <location>
        <begin position="424"/>
        <end position="456"/>
    </location>
</feature>
<dbReference type="SUPFAM" id="SSF48403">
    <property type="entry name" value="Ankyrin repeat"/>
    <property type="match status" value="1"/>
</dbReference>
<accession>A0ABM7LKI0</accession>
<keyword evidence="5" id="KW-1185">Reference proteome</keyword>
<evidence type="ECO:0000256" key="1">
    <source>
        <dbReference type="ARBA" id="ARBA00022737"/>
    </source>
</evidence>
<dbReference type="RefSeq" id="WP_189335544.1">
    <property type="nucleotide sequence ID" value="NZ_AP023356.1"/>
</dbReference>
<feature type="repeat" description="ANK" evidence="3">
    <location>
        <begin position="457"/>
        <end position="489"/>
    </location>
</feature>
<dbReference type="InterPro" id="IPR050776">
    <property type="entry name" value="Ank_Repeat/CDKN_Inhibitor"/>
</dbReference>
<keyword evidence="1" id="KW-0677">Repeat</keyword>
<sequence>MDQGRRLDRERYLRQLGYATPAGMVLEATAARLAGNWRAACAAAGVQVNLDLRDVADDFGTAAAEMIEADLAGLAPDYLRRHLPRTEAFRLEPGMLVVLSRWPFPFAKPGLRAGTPVLAVILPAGWESPQRLELRVIETGSLRERWVDLPEWAWHAGAVTERRWAYGASAARLPWQAGDLAGPDRASEFERLLARSDPGRIKDLYRSAGLAVEQGERPRWLPQELLRLQDRLPVLAAEARRLAFRYGDLLRDPDTGDVVLPATAWGSPQVLARADGSLLVSARSGSASRWGGPLAFGTSAPVDAALLRWGRLSPDELHPLVHEALFPGREQDWQPITHDPYASFRVRCGGEWHLVEAAGASVLTSHAGPGCAAARAGFRTGRKPVPKEVRKLRQRIFAQVFHGDTDAVLADVAAGFDPALRDGRGRTLLHLIGYLDHERVLPVLLAAGLSLEERDAAGHTPLHTAALSGSTAAMAALIAAGAFEDARDPAGNTPRQLLPAVRR</sequence>
<dbReference type="InterPro" id="IPR002110">
    <property type="entry name" value="Ankyrin_rpt"/>
</dbReference>
<evidence type="ECO:0000256" key="2">
    <source>
        <dbReference type="ARBA" id="ARBA00023043"/>
    </source>
</evidence>
<dbReference type="EMBL" id="AP023356">
    <property type="protein sequence ID" value="BCJ39771.1"/>
    <property type="molecule type" value="Genomic_DNA"/>
</dbReference>
<evidence type="ECO:0000313" key="5">
    <source>
        <dbReference type="Proteomes" id="UP000676967"/>
    </source>
</evidence>
<keyword evidence="2 3" id="KW-0040">ANK repeat</keyword>
<dbReference type="Gene3D" id="1.25.40.20">
    <property type="entry name" value="Ankyrin repeat-containing domain"/>
    <property type="match status" value="1"/>
</dbReference>
<dbReference type="InterPro" id="IPR036770">
    <property type="entry name" value="Ankyrin_rpt-contain_sf"/>
</dbReference>
<dbReference type="PROSITE" id="PS50088">
    <property type="entry name" value="ANK_REPEAT"/>
    <property type="match status" value="2"/>
</dbReference>
<evidence type="ECO:0000256" key="3">
    <source>
        <dbReference type="PROSITE-ProRule" id="PRU00023"/>
    </source>
</evidence>
<gene>
    <name evidence="4" type="ORF">Aiant_04280</name>
</gene>
<evidence type="ECO:0008006" key="6">
    <source>
        <dbReference type="Google" id="ProtNLM"/>
    </source>
</evidence>
<dbReference type="Proteomes" id="UP000676967">
    <property type="component" value="Chromosome"/>
</dbReference>
<dbReference type="PANTHER" id="PTHR24201">
    <property type="entry name" value="ANK_REP_REGION DOMAIN-CONTAINING PROTEIN"/>
    <property type="match status" value="1"/>
</dbReference>
<evidence type="ECO:0000313" key="4">
    <source>
        <dbReference type="EMBL" id="BCJ39771.1"/>
    </source>
</evidence>
<reference evidence="4 5" key="1">
    <citation type="submission" date="2020-08" db="EMBL/GenBank/DDBJ databases">
        <title>Whole genome shotgun sequence of Actinoplanes ianthinogenes NBRC 13996.</title>
        <authorList>
            <person name="Komaki H."/>
            <person name="Tamura T."/>
        </authorList>
    </citation>
    <scope>NUCLEOTIDE SEQUENCE [LARGE SCALE GENOMIC DNA]</scope>
    <source>
        <strain evidence="4 5">NBRC 13996</strain>
    </source>
</reference>
<name>A0ABM7LKI0_9ACTN</name>
<organism evidence="4 5">
    <name type="scientific">Actinoplanes ianthinogenes</name>
    <dbReference type="NCBI Taxonomy" id="122358"/>
    <lineage>
        <taxon>Bacteria</taxon>
        <taxon>Bacillati</taxon>
        <taxon>Actinomycetota</taxon>
        <taxon>Actinomycetes</taxon>
        <taxon>Micromonosporales</taxon>
        <taxon>Micromonosporaceae</taxon>
        <taxon>Actinoplanes</taxon>
    </lineage>
</organism>